<evidence type="ECO:0000313" key="3">
    <source>
        <dbReference type="Proteomes" id="UP000784294"/>
    </source>
</evidence>
<organism evidence="2 3">
    <name type="scientific">Protopolystoma xenopodis</name>
    <dbReference type="NCBI Taxonomy" id="117903"/>
    <lineage>
        <taxon>Eukaryota</taxon>
        <taxon>Metazoa</taxon>
        <taxon>Spiralia</taxon>
        <taxon>Lophotrochozoa</taxon>
        <taxon>Platyhelminthes</taxon>
        <taxon>Monogenea</taxon>
        <taxon>Polyopisthocotylea</taxon>
        <taxon>Polystomatidea</taxon>
        <taxon>Polystomatidae</taxon>
        <taxon>Protopolystoma</taxon>
    </lineage>
</organism>
<dbReference type="SMART" id="SM00060">
    <property type="entry name" value="FN3"/>
    <property type="match status" value="1"/>
</dbReference>
<dbReference type="InterPro" id="IPR013783">
    <property type="entry name" value="Ig-like_fold"/>
</dbReference>
<dbReference type="SUPFAM" id="SSF49265">
    <property type="entry name" value="Fibronectin type III"/>
    <property type="match status" value="1"/>
</dbReference>
<feature type="domain" description="Fibronectin type-III" evidence="1">
    <location>
        <begin position="164"/>
        <end position="263"/>
    </location>
</feature>
<dbReference type="InterPro" id="IPR036116">
    <property type="entry name" value="FN3_sf"/>
</dbReference>
<dbReference type="PROSITE" id="PS50853">
    <property type="entry name" value="FN3"/>
    <property type="match status" value="1"/>
</dbReference>
<dbReference type="InterPro" id="IPR003961">
    <property type="entry name" value="FN3_dom"/>
</dbReference>
<dbReference type="Pfam" id="PF00041">
    <property type="entry name" value="fn3"/>
    <property type="match status" value="1"/>
</dbReference>
<dbReference type="Proteomes" id="UP000784294">
    <property type="component" value="Unassembled WGS sequence"/>
</dbReference>
<keyword evidence="3" id="KW-1185">Reference proteome</keyword>
<protein>
    <recommendedName>
        <fullName evidence="1">Fibronectin type-III domain-containing protein</fullName>
    </recommendedName>
</protein>
<gene>
    <name evidence="2" type="ORF">PXEA_LOCUS8078</name>
</gene>
<dbReference type="AlphaFoldDB" id="A0A3S5A8L4"/>
<accession>A0A3S5A8L4</accession>
<proteinExistence type="predicted"/>
<comment type="caution">
    <text evidence="2">The sequence shown here is derived from an EMBL/GenBank/DDBJ whole genome shotgun (WGS) entry which is preliminary data.</text>
</comment>
<evidence type="ECO:0000313" key="2">
    <source>
        <dbReference type="EMBL" id="VEL14638.1"/>
    </source>
</evidence>
<sequence>MASINLTTKAATPFHESRQLDLAQTSCRFSGLATGLIYTIVVQTTTRPDANGFGGGLGEVAFVVGQTVPSNTSLDCLSVSTSASDSSVSVRPTGAERDSVSANRFGQSGALWSARSLKLLGSSPVGRAGVDLGLEALANSVEKPNCGNGRLVELVASKYNAPTAPRNLRFPMVDEASFLLAWDAPDPANAIISSYRIAINTSSSQQPTVMDTASDMTSKSVFRLTRLQVYTIRVAAVGKQDVDGRGGGLGAWSEPALVQTAYPR</sequence>
<dbReference type="CDD" id="cd00063">
    <property type="entry name" value="FN3"/>
    <property type="match status" value="1"/>
</dbReference>
<dbReference type="Gene3D" id="2.60.40.10">
    <property type="entry name" value="Immunoglobulins"/>
    <property type="match status" value="1"/>
</dbReference>
<evidence type="ECO:0000259" key="1">
    <source>
        <dbReference type="PROSITE" id="PS50853"/>
    </source>
</evidence>
<reference evidence="2" key="1">
    <citation type="submission" date="2018-11" db="EMBL/GenBank/DDBJ databases">
        <authorList>
            <consortium name="Pathogen Informatics"/>
        </authorList>
    </citation>
    <scope>NUCLEOTIDE SEQUENCE</scope>
</reference>
<dbReference type="EMBL" id="CAAALY010021827">
    <property type="protein sequence ID" value="VEL14638.1"/>
    <property type="molecule type" value="Genomic_DNA"/>
</dbReference>
<name>A0A3S5A8L4_9PLAT</name>